<dbReference type="InterPro" id="IPR036513">
    <property type="entry name" value="STAS_dom_sf"/>
</dbReference>
<gene>
    <name evidence="3" type="ORF">U0R11_04910</name>
</gene>
<sequence length="145" mass="16281">MSTNALFQLDQNESYALIDWKGENLVQSNCEELENVVRLLFKNEYTNMILNISKVTELDGYGVSAIRKGTKICSNESGLFVVVSKEESVVDRLDQAKIENLTIMNTVREGVDAIYLNDLENDFGDGGEEEENEFGGESAEYGEDY</sequence>
<dbReference type="InterPro" id="IPR002645">
    <property type="entry name" value="STAS_dom"/>
</dbReference>
<dbReference type="EMBL" id="JBEWZH010000003">
    <property type="protein sequence ID" value="MFL0161725.1"/>
    <property type="molecule type" value="Genomic_DNA"/>
</dbReference>
<organism evidence="3 4">
    <name type="scientific">Aquirufa salirivi</name>
    <dbReference type="NCBI Taxonomy" id="3104729"/>
    <lineage>
        <taxon>Bacteria</taxon>
        <taxon>Pseudomonadati</taxon>
        <taxon>Bacteroidota</taxon>
        <taxon>Cytophagia</taxon>
        <taxon>Cytophagales</taxon>
        <taxon>Flectobacillaceae</taxon>
        <taxon>Aquirufa</taxon>
    </lineage>
</organism>
<evidence type="ECO:0000256" key="1">
    <source>
        <dbReference type="SAM" id="MobiDB-lite"/>
    </source>
</evidence>
<protein>
    <submittedName>
        <fullName evidence="3">STAS domain-containing protein</fullName>
    </submittedName>
</protein>
<dbReference type="Proteomes" id="UP001623558">
    <property type="component" value="Unassembled WGS sequence"/>
</dbReference>
<feature type="domain" description="STAS" evidence="2">
    <location>
        <begin position="32"/>
        <end position="109"/>
    </location>
</feature>
<evidence type="ECO:0000313" key="3">
    <source>
        <dbReference type="EMBL" id="MFL0161725.1"/>
    </source>
</evidence>
<feature type="region of interest" description="Disordered" evidence="1">
    <location>
        <begin position="122"/>
        <end position="145"/>
    </location>
</feature>
<evidence type="ECO:0000259" key="2">
    <source>
        <dbReference type="Pfam" id="PF01740"/>
    </source>
</evidence>
<proteinExistence type="predicted"/>
<accession>A0ABW8RVI0</accession>
<comment type="caution">
    <text evidence="3">The sequence shown here is derived from an EMBL/GenBank/DDBJ whole genome shotgun (WGS) entry which is preliminary data.</text>
</comment>
<dbReference type="Gene3D" id="3.30.750.24">
    <property type="entry name" value="STAS domain"/>
    <property type="match status" value="1"/>
</dbReference>
<name>A0ABW8RVI0_9BACT</name>
<dbReference type="RefSeq" id="WP_406750207.1">
    <property type="nucleotide sequence ID" value="NZ_JBEWZH010000003.1"/>
</dbReference>
<dbReference type="Pfam" id="PF01740">
    <property type="entry name" value="STAS"/>
    <property type="match status" value="1"/>
</dbReference>
<reference evidence="3 4" key="1">
    <citation type="submission" date="2024-07" db="EMBL/GenBank/DDBJ databases">
        <authorList>
            <person name="Pitt A."/>
            <person name="Hahn M.W."/>
        </authorList>
    </citation>
    <scope>NUCLEOTIDE SEQUENCE [LARGE SCALE GENOMIC DNA]</scope>
    <source>
        <strain evidence="3 4">1-SAACH-A3</strain>
    </source>
</reference>
<dbReference type="SUPFAM" id="SSF52091">
    <property type="entry name" value="SpoIIaa-like"/>
    <property type="match status" value="1"/>
</dbReference>
<keyword evidence="4" id="KW-1185">Reference proteome</keyword>
<evidence type="ECO:0000313" key="4">
    <source>
        <dbReference type="Proteomes" id="UP001623558"/>
    </source>
</evidence>